<dbReference type="EMBL" id="PEZF01000050">
    <property type="protein sequence ID" value="PIS16884.1"/>
    <property type="molecule type" value="Genomic_DNA"/>
</dbReference>
<protein>
    <submittedName>
        <fullName evidence="1">Uncharacterized protein</fullName>
    </submittedName>
</protein>
<reference evidence="2" key="1">
    <citation type="submission" date="2017-09" db="EMBL/GenBank/DDBJ databases">
        <title>Depth-based differentiation of microbial function through sediment-hosted aquifers and enrichment of novel symbionts in the deep terrestrial subsurface.</title>
        <authorList>
            <person name="Probst A.J."/>
            <person name="Ladd B."/>
            <person name="Jarett J.K."/>
            <person name="Geller-Mcgrath D.E."/>
            <person name="Sieber C.M.K."/>
            <person name="Emerson J.B."/>
            <person name="Anantharaman K."/>
            <person name="Thomas B.C."/>
            <person name="Malmstrom R."/>
            <person name="Stieglmeier M."/>
            <person name="Klingl A."/>
            <person name="Woyke T."/>
            <person name="Ryan C.M."/>
            <person name="Banfield J.F."/>
        </authorList>
    </citation>
    <scope>NUCLEOTIDE SEQUENCE [LARGE SCALE GENOMIC DNA]</scope>
</reference>
<proteinExistence type="predicted"/>
<evidence type="ECO:0000313" key="1">
    <source>
        <dbReference type="EMBL" id="PIS16884.1"/>
    </source>
</evidence>
<dbReference type="Proteomes" id="UP000229080">
    <property type="component" value="Unassembled WGS sequence"/>
</dbReference>
<sequence length="84" mass="10094">MIEDELNYLSVKNFPWVKEKDFVESMEAYVRFGAHSIKNAMGSSVKAQTIFKLCFILLCRLRWKLRFFRWPIDYKLAKRAITKQ</sequence>
<evidence type="ECO:0000313" key="2">
    <source>
        <dbReference type="Proteomes" id="UP000229080"/>
    </source>
</evidence>
<gene>
    <name evidence="1" type="ORF">COT61_01590</name>
</gene>
<dbReference type="AlphaFoldDB" id="A0A2H0WW38"/>
<accession>A0A2H0WW38</accession>
<organism evidence="1 2">
    <name type="scientific">Candidatus Portnoybacteria bacterium CG09_land_8_20_14_0_10_44_13</name>
    <dbReference type="NCBI Taxonomy" id="1974811"/>
    <lineage>
        <taxon>Bacteria</taxon>
        <taxon>Candidatus Portnoyibacteriota</taxon>
    </lineage>
</organism>
<comment type="caution">
    <text evidence="1">The sequence shown here is derived from an EMBL/GenBank/DDBJ whole genome shotgun (WGS) entry which is preliminary data.</text>
</comment>
<name>A0A2H0WW38_9BACT</name>